<reference evidence="5 6" key="1">
    <citation type="journal article" date="2010" name="J. Bacteriol.">
        <title>Complete genome sequence of the diesel-degrading Acinetobacter sp. strain DR1.</title>
        <authorList>
            <person name="Jung J."/>
            <person name="Baek J.H."/>
            <person name="Park W."/>
        </authorList>
    </citation>
    <scope>NUCLEOTIDE SEQUENCE [LARGE SCALE GENOMIC DNA]</scope>
    <source>
        <strain evidence="6">JCM 16667 / KCTC 23045 / DR1</strain>
    </source>
</reference>
<comment type="similarity">
    <text evidence="1">Belongs to the HipA Ser/Thr kinase family.</text>
</comment>
<feature type="domain" description="HipA-like C-terminal" evidence="4">
    <location>
        <begin position="162"/>
        <end position="376"/>
    </location>
</feature>
<dbReference type="Proteomes" id="UP000000392">
    <property type="component" value="Chromosome"/>
</dbReference>
<dbReference type="InterPro" id="IPR052028">
    <property type="entry name" value="HipA_Ser/Thr_kinase"/>
</dbReference>
<evidence type="ECO:0000256" key="1">
    <source>
        <dbReference type="ARBA" id="ARBA00010164"/>
    </source>
</evidence>
<evidence type="ECO:0000313" key="5">
    <source>
        <dbReference type="EMBL" id="ADI90461.1"/>
    </source>
</evidence>
<proteinExistence type="inferred from homology"/>
<accession>A0AAN0P853</accession>
<dbReference type="PANTHER" id="PTHR37419">
    <property type="entry name" value="SERINE/THREONINE-PROTEIN KINASE TOXIN HIPA"/>
    <property type="match status" value="1"/>
</dbReference>
<dbReference type="InterPro" id="IPR012893">
    <property type="entry name" value="HipA-like_C"/>
</dbReference>
<evidence type="ECO:0000259" key="4">
    <source>
        <dbReference type="Pfam" id="PF07804"/>
    </source>
</evidence>
<dbReference type="Gene3D" id="1.10.1070.20">
    <property type="match status" value="1"/>
</dbReference>
<dbReference type="RefSeq" id="WP_013197587.1">
    <property type="nucleotide sequence ID" value="NC_014259.1"/>
</dbReference>
<evidence type="ECO:0000256" key="3">
    <source>
        <dbReference type="ARBA" id="ARBA00022777"/>
    </source>
</evidence>
<protein>
    <recommendedName>
        <fullName evidence="4">HipA-like C-terminal domain-containing protein</fullName>
    </recommendedName>
</protein>
<keyword evidence="3" id="KW-0418">Kinase</keyword>
<dbReference type="GO" id="GO:0004674">
    <property type="term" value="F:protein serine/threonine kinase activity"/>
    <property type="evidence" value="ECO:0007669"/>
    <property type="project" value="TreeGrafter"/>
</dbReference>
<keyword evidence="2" id="KW-0808">Transferase</keyword>
<dbReference type="GeneID" id="9381994"/>
<dbReference type="Pfam" id="PF07804">
    <property type="entry name" value="HipA_C"/>
    <property type="match status" value="1"/>
</dbReference>
<organism evidence="5 6">
    <name type="scientific">Acinetobacter oleivorans (strain JCM 16667 / KCTC 23045 / DR1)</name>
    <dbReference type="NCBI Taxonomy" id="436717"/>
    <lineage>
        <taxon>Bacteria</taxon>
        <taxon>Pseudomonadati</taxon>
        <taxon>Pseudomonadota</taxon>
        <taxon>Gammaproteobacteria</taxon>
        <taxon>Moraxellales</taxon>
        <taxon>Moraxellaceae</taxon>
        <taxon>Acinetobacter</taxon>
    </lineage>
</organism>
<dbReference type="EMBL" id="CP002080">
    <property type="protein sequence ID" value="ADI90461.1"/>
    <property type="molecule type" value="Genomic_DNA"/>
</dbReference>
<name>A0AAN0P853_ACISD</name>
<dbReference type="PANTHER" id="PTHR37419:SF8">
    <property type="entry name" value="TOXIN YJJJ"/>
    <property type="match status" value="1"/>
</dbReference>
<gene>
    <name evidence="5" type="ordered locus">AOLE_07850</name>
</gene>
<evidence type="ECO:0000313" key="6">
    <source>
        <dbReference type="Proteomes" id="UP000000392"/>
    </source>
</evidence>
<dbReference type="KEGG" id="acd:AOLE_07850"/>
<dbReference type="AlphaFoldDB" id="A0AAN0P853"/>
<evidence type="ECO:0000256" key="2">
    <source>
        <dbReference type="ARBA" id="ARBA00022679"/>
    </source>
</evidence>
<dbReference type="GO" id="GO:0005829">
    <property type="term" value="C:cytosol"/>
    <property type="evidence" value="ECO:0007669"/>
    <property type="project" value="TreeGrafter"/>
</dbReference>
<sequence length="407" mass="47381">MKQTIYIYIQIPDSVDFETLGRLSVINGKGEFTYNPSYSINWVPDEIKYPLRKGHVYEVTENKGIPNFIMDIVPDNWGQNLLKRIFSAEKDTPWTTLDYLLYSNNSDRFGAICIGEQRRVTQKATNENFLNMVKLEDFLEFTSKVRKGEEIEKLRLALAQTTSLGGARPKITLYDDKKLYLAKPKDINDLVNVPRVEYACLSFAEKKGFNVANHSLVQINHNNEEKDVLILERFDREYDEQSKRFRRFPMLSGLTLLNTSWTTIDTTRWSYPLLANEMLRKRISLEEIEELYKRMIFNALVGNSDDHPKNHAFIYKNGRWKLAPLFDVVPQVDLLPTLLSMKIGDEGEKITRSNLLSSASSFKIEQQKAEKIVDEILGWKEELKNHYQEILSSQDFETVWSKIPKIE</sequence>